<evidence type="ECO:0000256" key="3">
    <source>
        <dbReference type="ARBA" id="ARBA00023125"/>
    </source>
</evidence>
<evidence type="ECO:0000256" key="8">
    <source>
        <dbReference type="RuleBase" id="RU000682"/>
    </source>
</evidence>
<dbReference type="SUPFAM" id="SSF46689">
    <property type="entry name" value="Homeodomain-like"/>
    <property type="match status" value="1"/>
</dbReference>
<organism evidence="10">
    <name type="scientific">Acanthascus dawsoni</name>
    <name type="common">Boot sponge</name>
    <name type="synonym">Rhabdocalyptus dawsoni</name>
    <dbReference type="NCBI Taxonomy" id="472225"/>
    <lineage>
        <taxon>Eukaryota</taxon>
        <taxon>Metazoa</taxon>
        <taxon>Porifera</taxon>
        <taxon>Hexactinellida</taxon>
        <taxon>Hexasterophora</taxon>
        <taxon>Lyssacinosida</taxon>
        <taxon>Rossellidae</taxon>
        <taxon>Acanthascus</taxon>
        <taxon>Rhabdocalyptus</taxon>
    </lineage>
</organism>
<protein>
    <submittedName>
        <fullName evidence="10">POU-like homeodomain-containing protein</fullName>
    </submittedName>
</protein>
<evidence type="ECO:0000256" key="6">
    <source>
        <dbReference type="ARBA" id="ARBA00023242"/>
    </source>
</evidence>
<proteinExistence type="evidence at transcript level"/>
<dbReference type="PANTHER" id="PTHR11636">
    <property type="entry name" value="POU DOMAIN"/>
    <property type="match status" value="1"/>
</dbReference>
<dbReference type="InterPro" id="IPR009057">
    <property type="entry name" value="Homeodomain-like_sf"/>
</dbReference>
<dbReference type="InterPro" id="IPR050255">
    <property type="entry name" value="POU_domain_TF"/>
</dbReference>
<keyword evidence="6 7" id="KW-0539">Nucleus</keyword>
<dbReference type="InterPro" id="IPR013847">
    <property type="entry name" value="POU"/>
</dbReference>
<dbReference type="Pfam" id="PF00046">
    <property type="entry name" value="Homeodomain"/>
    <property type="match status" value="1"/>
</dbReference>
<dbReference type="GO" id="GO:0005634">
    <property type="term" value="C:nucleus"/>
    <property type="evidence" value="ECO:0007669"/>
    <property type="project" value="UniProtKB-SubCell"/>
</dbReference>
<evidence type="ECO:0000256" key="2">
    <source>
        <dbReference type="ARBA" id="ARBA00023015"/>
    </source>
</evidence>
<dbReference type="PROSITE" id="PS00027">
    <property type="entry name" value="HOMEOBOX_1"/>
    <property type="match status" value="1"/>
</dbReference>
<accession>A0A068AZV9</accession>
<comment type="subcellular location">
    <subcellularLocation>
        <location evidence="1 7 8">Nucleus</location>
    </subcellularLocation>
</comment>
<sequence>PDRRRKRRTTISVNAKDSLEIQFRKQSKPSSQDITRVADDLQLEKEVVRVWFCNRRQREKRVKTSLHYRKHMMTHGEKIMKSHAISPYLDEGTCYITKPI</sequence>
<feature type="domain" description="Homeobox" evidence="9">
    <location>
        <begin position="2"/>
        <end position="62"/>
    </location>
</feature>
<gene>
    <name evidence="10" type="primary">POU1a</name>
</gene>
<keyword evidence="2" id="KW-0805">Transcription regulation</keyword>
<evidence type="ECO:0000256" key="7">
    <source>
        <dbReference type="PROSITE-ProRule" id="PRU00108"/>
    </source>
</evidence>
<dbReference type="PRINTS" id="PR00028">
    <property type="entry name" value="POUDOMAIN"/>
</dbReference>
<evidence type="ECO:0000256" key="4">
    <source>
        <dbReference type="ARBA" id="ARBA00023155"/>
    </source>
</evidence>
<dbReference type="FunFam" id="1.10.10.60:FF:000150">
    <property type="entry name" value="POU domain protein"/>
    <property type="match status" value="1"/>
</dbReference>
<reference evidence="10" key="1">
    <citation type="journal article" date="2014" name="Mol. Biol. Evol.">
        <title>The early expansion and evolutionary dynamics of POU class genes.</title>
        <authorList>
            <person name="Gold D.A."/>
            <person name="Gates R.D."/>
            <person name="Jacobs D.K."/>
        </authorList>
    </citation>
    <scope>NUCLEOTIDE SEQUENCE</scope>
</reference>
<evidence type="ECO:0000313" key="10">
    <source>
        <dbReference type="EMBL" id="AIC75306.1"/>
    </source>
</evidence>
<dbReference type="SMART" id="SM00389">
    <property type="entry name" value="HOX"/>
    <property type="match status" value="1"/>
</dbReference>
<evidence type="ECO:0000256" key="5">
    <source>
        <dbReference type="ARBA" id="ARBA00023163"/>
    </source>
</evidence>
<feature type="DNA-binding region" description="Homeobox" evidence="7">
    <location>
        <begin position="4"/>
        <end position="63"/>
    </location>
</feature>
<dbReference type="PROSITE" id="PS50071">
    <property type="entry name" value="HOMEOBOX_2"/>
    <property type="match status" value="1"/>
</dbReference>
<keyword evidence="5" id="KW-0804">Transcription</keyword>
<dbReference type="InterPro" id="IPR017970">
    <property type="entry name" value="Homeobox_CS"/>
</dbReference>
<keyword evidence="4 7" id="KW-0371">Homeobox</keyword>
<dbReference type="EMBL" id="KJ632369">
    <property type="protein sequence ID" value="AIC75306.1"/>
    <property type="molecule type" value="mRNA"/>
</dbReference>
<dbReference type="PANTHER" id="PTHR11636:SF84">
    <property type="entry name" value="NETRIN-1-RELATED"/>
    <property type="match status" value="1"/>
</dbReference>
<keyword evidence="3 7" id="KW-0238">DNA-binding</keyword>
<dbReference type="AlphaFoldDB" id="A0A068AZV9"/>
<evidence type="ECO:0000259" key="9">
    <source>
        <dbReference type="PROSITE" id="PS50071"/>
    </source>
</evidence>
<name>A0A068AZV9_ACADA</name>
<dbReference type="InterPro" id="IPR001356">
    <property type="entry name" value="HD"/>
</dbReference>
<dbReference type="GO" id="GO:0000978">
    <property type="term" value="F:RNA polymerase II cis-regulatory region sequence-specific DNA binding"/>
    <property type="evidence" value="ECO:0007669"/>
    <property type="project" value="TreeGrafter"/>
</dbReference>
<dbReference type="GO" id="GO:0000981">
    <property type="term" value="F:DNA-binding transcription factor activity, RNA polymerase II-specific"/>
    <property type="evidence" value="ECO:0007669"/>
    <property type="project" value="InterPro"/>
</dbReference>
<dbReference type="CDD" id="cd00086">
    <property type="entry name" value="homeodomain"/>
    <property type="match status" value="1"/>
</dbReference>
<feature type="non-terminal residue" evidence="10">
    <location>
        <position position="1"/>
    </location>
</feature>
<dbReference type="Gene3D" id="1.10.10.60">
    <property type="entry name" value="Homeodomain-like"/>
    <property type="match status" value="1"/>
</dbReference>
<evidence type="ECO:0000256" key="1">
    <source>
        <dbReference type="ARBA" id="ARBA00004123"/>
    </source>
</evidence>
<feature type="non-terminal residue" evidence="10">
    <location>
        <position position="100"/>
    </location>
</feature>